<dbReference type="EMBL" id="GISG01250756">
    <property type="protein sequence ID" value="MBA4671373.1"/>
    <property type="molecule type" value="Transcribed_RNA"/>
</dbReference>
<dbReference type="PANTHER" id="PTHR33257:SF4">
    <property type="entry name" value="EXPRESSED PROTEIN"/>
    <property type="match status" value="1"/>
</dbReference>
<dbReference type="PANTHER" id="PTHR33257">
    <property type="entry name" value="OS05G0165500 PROTEIN"/>
    <property type="match status" value="1"/>
</dbReference>
<accession>A0A7C9APL1</accession>
<feature type="region of interest" description="Disordered" evidence="1">
    <location>
        <begin position="72"/>
        <end position="98"/>
    </location>
</feature>
<sequence length="123" mass="14242">MLQIKEDDKFFTRLLSKESNNSNMGCSSFRVYYGGVSDSVAVPFVWEAKPGTPKHSFSHSDHHHLHLHDELGREIPPLTPPPPISPVIHRKKKKKPTSNKKVKFLVRLFISIMRRVRCRRQIS</sequence>
<feature type="compositionally biased region" description="Basic residues" evidence="1">
    <location>
        <begin position="88"/>
        <end position="98"/>
    </location>
</feature>
<reference evidence="2" key="2">
    <citation type="submission" date="2020-07" db="EMBL/GenBank/DDBJ databases">
        <authorList>
            <person name="Vera ALvarez R."/>
            <person name="Arias-Moreno D.M."/>
            <person name="Jimenez-Jacinto V."/>
            <person name="Jimenez-Bremont J.F."/>
            <person name="Swaminathan K."/>
            <person name="Moose S.P."/>
            <person name="Guerrero-Gonzalez M.L."/>
            <person name="Marino-Ramirez L."/>
            <person name="Landsman D."/>
            <person name="Rodriguez-Kessler M."/>
            <person name="Delgado-Sanchez P."/>
        </authorList>
    </citation>
    <scope>NUCLEOTIDE SEQUENCE</scope>
    <source>
        <tissue evidence="2">Cladode</tissue>
    </source>
</reference>
<dbReference type="AlphaFoldDB" id="A0A7C9APL1"/>
<protein>
    <submittedName>
        <fullName evidence="2">Uncharacterized protein</fullName>
    </submittedName>
</protein>
<proteinExistence type="predicted"/>
<dbReference type="Pfam" id="PF05097">
    <property type="entry name" value="DUF688"/>
    <property type="match status" value="1"/>
</dbReference>
<evidence type="ECO:0000256" key="1">
    <source>
        <dbReference type="SAM" id="MobiDB-lite"/>
    </source>
</evidence>
<dbReference type="InterPro" id="IPR007789">
    <property type="entry name" value="DUF688"/>
</dbReference>
<reference evidence="2" key="1">
    <citation type="journal article" date="2013" name="J. Plant Res.">
        <title>Effect of fungi and light on seed germination of three Opuntia species from semiarid lands of central Mexico.</title>
        <authorList>
            <person name="Delgado-Sanchez P."/>
            <person name="Jimenez-Bremont J.F."/>
            <person name="Guerrero-Gonzalez Mde L."/>
            <person name="Flores J."/>
        </authorList>
    </citation>
    <scope>NUCLEOTIDE SEQUENCE</scope>
    <source>
        <tissue evidence="2">Cladode</tissue>
    </source>
</reference>
<evidence type="ECO:0000313" key="2">
    <source>
        <dbReference type="EMBL" id="MBA4671373.1"/>
    </source>
</evidence>
<organism evidence="2">
    <name type="scientific">Opuntia streptacantha</name>
    <name type="common">Prickly pear cactus</name>
    <name type="synonym">Opuntia cardona</name>
    <dbReference type="NCBI Taxonomy" id="393608"/>
    <lineage>
        <taxon>Eukaryota</taxon>
        <taxon>Viridiplantae</taxon>
        <taxon>Streptophyta</taxon>
        <taxon>Embryophyta</taxon>
        <taxon>Tracheophyta</taxon>
        <taxon>Spermatophyta</taxon>
        <taxon>Magnoliopsida</taxon>
        <taxon>eudicotyledons</taxon>
        <taxon>Gunneridae</taxon>
        <taxon>Pentapetalae</taxon>
        <taxon>Caryophyllales</taxon>
        <taxon>Cactineae</taxon>
        <taxon>Cactaceae</taxon>
        <taxon>Opuntioideae</taxon>
        <taxon>Opuntia</taxon>
    </lineage>
</organism>
<name>A0A7C9APL1_OPUST</name>